<evidence type="ECO:0000313" key="2">
    <source>
        <dbReference type="Proteomes" id="UP000004995"/>
    </source>
</evidence>
<protein>
    <submittedName>
        <fullName evidence="1">Uncharacterized protein</fullName>
    </submittedName>
</protein>
<organism evidence="1 2">
    <name type="scientific">Setaria italica</name>
    <name type="common">Foxtail millet</name>
    <name type="synonym">Panicum italicum</name>
    <dbReference type="NCBI Taxonomy" id="4555"/>
    <lineage>
        <taxon>Eukaryota</taxon>
        <taxon>Viridiplantae</taxon>
        <taxon>Streptophyta</taxon>
        <taxon>Embryophyta</taxon>
        <taxon>Tracheophyta</taxon>
        <taxon>Spermatophyta</taxon>
        <taxon>Magnoliopsida</taxon>
        <taxon>Liliopsida</taxon>
        <taxon>Poales</taxon>
        <taxon>Poaceae</taxon>
        <taxon>PACMAD clade</taxon>
        <taxon>Panicoideae</taxon>
        <taxon>Panicodae</taxon>
        <taxon>Paniceae</taxon>
        <taxon>Cenchrinae</taxon>
        <taxon>Setaria</taxon>
    </lineage>
</organism>
<evidence type="ECO:0000313" key="1">
    <source>
        <dbReference type="EnsemblPlants" id="KQL22747"/>
    </source>
</evidence>
<name>K3ZYN3_SETIT</name>
<dbReference type="Gramene" id="KQL22747">
    <property type="protein sequence ID" value="KQL22747"/>
    <property type="gene ID" value="SETIT_031715mg"/>
</dbReference>
<dbReference type="EnsemblPlants" id="KQL22747">
    <property type="protein sequence ID" value="KQL22747"/>
    <property type="gene ID" value="SETIT_031715mg"/>
</dbReference>
<keyword evidence="2" id="KW-1185">Reference proteome</keyword>
<dbReference type="EMBL" id="AGNK02000717">
    <property type="status" value="NOT_ANNOTATED_CDS"/>
    <property type="molecule type" value="Genomic_DNA"/>
</dbReference>
<reference evidence="2" key="1">
    <citation type="journal article" date="2012" name="Nat. Biotechnol.">
        <title>Reference genome sequence of the model plant Setaria.</title>
        <authorList>
            <person name="Bennetzen J.L."/>
            <person name="Schmutz J."/>
            <person name="Wang H."/>
            <person name="Percifield R."/>
            <person name="Hawkins J."/>
            <person name="Pontaroli A.C."/>
            <person name="Estep M."/>
            <person name="Feng L."/>
            <person name="Vaughn J.N."/>
            <person name="Grimwood J."/>
            <person name="Jenkins J."/>
            <person name="Barry K."/>
            <person name="Lindquist E."/>
            <person name="Hellsten U."/>
            <person name="Deshpande S."/>
            <person name="Wang X."/>
            <person name="Wu X."/>
            <person name="Mitros T."/>
            <person name="Triplett J."/>
            <person name="Yang X."/>
            <person name="Ye C.Y."/>
            <person name="Mauro-Herrera M."/>
            <person name="Wang L."/>
            <person name="Li P."/>
            <person name="Sharma M."/>
            <person name="Sharma R."/>
            <person name="Ronald P.C."/>
            <person name="Panaud O."/>
            <person name="Kellogg E.A."/>
            <person name="Brutnell T.P."/>
            <person name="Doust A.N."/>
            <person name="Tuskan G.A."/>
            <person name="Rokhsar D."/>
            <person name="Devos K.M."/>
        </authorList>
    </citation>
    <scope>NUCLEOTIDE SEQUENCE [LARGE SCALE GENOMIC DNA]</scope>
    <source>
        <strain evidence="2">cv. Yugu1</strain>
    </source>
</reference>
<reference evidence="1" key="2">
    <citation type="submission" date="2018-08" db="UniProtKB">
        <authorList>
            <consortium name="EnsemblPlants"/>
        </authorList>
    </citation>
    <scope>IDENTIFICATION</scope>
    <source>
        <strain evidence="1">Yugu1</strain>
    </source>
</reference>
<accession>K3ZYN3</accession>
<dbReference type="InParanoid" id="K3ZYN3"/>
<dbReference type="AlphaFoldDB" id="K3ZYN3"/>
<dbReference type="HOGENOM" id="CLU_2610555_0_0_1"/>
<proteinExistence type="predicted"/>
<sequence length="79" mass="9003">MSYASEKQRNNFIWGTFSLHGIGTNVRHPKASGIQMNNAAKIPPTDLCPDTQRKATYQAKMKIIAMKMMEQHKARNVRL</sequence>
<dbReference type="Proteomes" id="UP000004995">
    <property type="component" value="Unassembled WGS sequence"/>
</dbReference>